<evidence type="ECO:0000313" key="1">
    <source>
        <dbReference type="EMBL" id="NMB69824.1"/>
    </source>
</evidence>
<name>A0A7X9DKE3_UNCKA</name>
<accession>A0A7X9DKE3</accession>
<dbReference type="EMBL" id="JAAZNL010000013">
    <property type="protein sequence ID" value="NMB69824.1"/>
    <property type="molecule type" value="Genomic_DNA"/>
</dbReference>
<dbReference type="AlphaFoldDB" id="A0A7X9DKE3"/>
<reference evidence="1 2" key="1">
    <citation type="journal article" date="2020" name="Biotechnol. Biofuels">
        <title>New insights from the biogas microbiome by comprehensive genome-resolved metagenomics of nearly 1600 species originating from multiple anaerobic digesters.</title>
        <authorList>
            <person name="Campanaro S."/>
            <person name="Treu L."/>
            <person name="Rodriguez-R L.M."/>
            <person name="Kovalovszki A."/>
            <person name="Ziels R.M."/>
            <person name="Maus I."/>
            <person name="Zhu X."/>
            <person name="Kougias P.G."/>
            <person name="Basile A."/>
            <person name="Luo G."/>
            <person name="Schluter A."/>
            <person name="Konstantinidis K.T."/>
            <person name="Angelidaki I."/>
        </authorList>
    </citation>
    <scope>NUCLEOTIDE SEQUENCE [LARGE SCALE GENOMIC DNA]</scope>
    <source>
        <strain evidence="1">AS27yjCOA_165</strain>
    </source>
</reference>
<comment type="caution">
    <text evidence="1">The sequence shown here is derived from an EMBL/GenBank/DDBJ whole genome shotgun (WGS) entry which is preliminary data.</text>
</comment>
<organism evidence="1 2">
    <name type="scientific">candidate division WWE3 bacterium</name>
    <dbReference type="NCBI Taxonomy" id="2053526"/>
    <lineage>
        <taxon>Bacteria</taxon>
        <taxon>Katanobacteria</taxon>
    </lineage>
</organism>
<protein>
    <submittedName>
        <fullName evidence="1">Uncharacterized protein</fullName>
    </submittedName>
</protein>
<dbReference type="Proteomes" id="UP000526033">
    <property type="component" value="Unassembled WGS sequence"/>
</dbReference>
<gene>
    <name evidence="1" type="ORF">GYA27_01300</name>
</gene>
<sequence length="115" mass="13599">MIYKIVDVKQLAEFIINSPMEQEFYFADTWDEDTPEDKLDGSCCEGWWGFKKIRAFDSDIVVFGWAGGGSNWCTKVDKEYLEDDIKMYLCNCVKRTTKDWHVVLEYKEVDKYVHT</sequence>
<proteinExistence type="predicted"/>
<evidence type="ECO:0000313" key="2">
    <source>
        <dbReference type="Proteomes" id="UP000526033"/>
    </source>
</evidence>